<protein>
    <submittedName>
        <fullName evidence="2">Uncharacterized protein</fullName>
    </submittedName>
</protein>
<proteinExistence type="predicted"/>
<dbReference type="RefSeq" id="WP_133327235.1">
    <property type="nucleotide sequence ID" value="NZ_SMYL01000003.1"/>
</dbReference>
<accession>A0A4R5W1W3</accession>
<feature type="signal peptide" evidence="1">
    <location>
        <begin position="1"/>
        <end position="22"/>
    </location>
</feature>
<feature type="chain" id="PRO_5020896324" evidence="1">
    <location>
        <begin position="23"/>
        <end position="121"/>
    </location>
</feature>
<dbReference type="SUPFAM" id="SSF50998">
    <property type="entry name" value="Quinoprotein alcohol dehydrogenase-like"/>
    <property type="match status" value="1"/>
</dbReference>
<organism evidence="2 3">
    <name type="scientific">Sapientia aquatica</name>
    <dbReference type="NCBI Taxonomy" id="1549640"/>
    <lineage>
        <taxon>Bacteria</taxon>
        <taxon>Pseudomonadati</taxon>
        <taxon>Pseudomonadota</taxon>
        <taxon>Betaproteobacteria</taxon>
        <taxon>Burkholderiales</taxon>
        <taxon>Oxalobacteraceae</taxon>
        <taxon>Sapientia</taxon>
    </lineage>
</organism>
<keyword evidence="3" id="KW-1185">Reference proteome</keyword>
<evidence type="ECO:0000256" key="1">
    <source>
        <dbReference type="SAM" id="SignalP"/>
    </source>
</evidence>
<dbReference type="InterPro" id="IPR011047">
    <property type="entry name" value="Quinoprotein_ADH-like_sf"/>
</dbReference>
<comment type="caution">
    <text evidence="2">The sequence shown here is derived from an EMBL/GenBank/DDBJ whole genome shotgun (WGS) entry which is preliminary data.</text>
</comment>
<keyword evidence="1" id="KW-0732">Signal</keyword>
<sequence length="121" mass="13712">MQLLTKVFIPLVLVCTFTAAHSKIGNCTPLVENGVEYSSHSNYVQATEIQTGKLIWQTELFKEKFIGEYNPKLEEDVQWNIVCVRTIVGDEILVTDGKHREFKVNKKSGVVSTSEIPNNRK</sequence>
<dbReference type="OrthoDB" id="5569910at2"/>
<dbReference type="Proteomes" id="UP000294829">
    <property type="component" value="Unassembled WGS sequence"/>
</dbReference>
<gene>
    <name evidence="2" type="ORF">E2I14_07940</name>
</gene>
<reference evidence="2 3" key="1">
    <citation type="submission" date="2019-03" db="EMBL/GenBank/DDBJ databases">
        <title>Sapientia aquatica gen. nov., sp. nov., isolated from a crater lake.</title>
        <authorList>
            <person name="Felfoldi T."/>
            <person name="Szabo A."/>
            <person name="Toth E."/>
            <person name="Schumann P."/>
            <person name="Keki Z."/>
            <person name="Marialigeti K."/>
            <person name="Mathe I."/>
        </authorList>
    </citation>
    <scope>NUCLEOTIDE SEQUENCE [LARGE SCALE GENOMIC DNA]</scope>
    <source>
        <strain evidence="2 3">SA-152</strain>
    </source>
</reference>
<dbReference type="EMBL" id="SMYL01000003">
    <property type="protein sequence ID" value="TDK66396.1"/>
    <property type="molecule type" value="Genomic_DNA"/>
</dbReference>
<evidence type="ECO:0000313" key="2">
    <source>
        <dbReference type="EMBL" id="TDK66396.1"/>
    </source>
</evidence>
<evidence type="ECO:0000313" key="3">
    <source>
        <dbReference type="Proteomes" id="UP000294829"/>
    </source>
</evidence>
<dbReference type="AlphaFoldDB" id="A0A4R5W1W3"/>
<name>A0A4R5W1W3_9BURK</name>